<dbReference type="PANTHER" id="PTHR30457">
    <property type="entry name" value="5'-NUCLEOTIDASE SURE"/>
    <property type="match status" value="1"/>
</dbReference>
<dbReference type="EMBL" id="KV429041">
    <property type="protein sequence ID" value="KZT72373.1"/>
    <property type="molecule type" value="Genomic_DNA"/>
</dbReference>
<dbReference type="GO" id="GO:0046872">
    <property type="term" value="F:metal ion binding"/>
    <property type="evidence" value="ECO:0007669"/>
    <property type="project" value="UniProtKB-KW"/>
</dbReference>
<dbReference type="Gene3D" id="3.40.1210.10">
    <property type="entry name" value="Survival protein SurE-like phosphatase/nucleotidase"/>
    <property type="match status" value="1"/>
</dbReference>
<dbReference type="Pfam" id="PF01975">
    <property type="entry name" value="SurE"/>
    <property type="match status" value="1"/>
</dbReference>
<organism evidence="6 7">
    <name type="scientific">Daedalea quercina L-15889</name>
    <dbReference type="NCBI Taxonomy" id="1314783"/>
    <lineage>
        <taxon>Eukaryota</taxon>
        <taxon>Fungi</taxon>
        <taxon>Dikarya</taxon>
        <taxon>Basidiomycota</taxon>
        <taxon>Agaricomycotina</taxon>
        <taxon>Agaricomycetes</taxon>
        <taxon>Polyporales</taxon>
        <taxon>Fomitopsis</taxon>
    </lineage>
</organism>
<feature type="signal peptide" evidence="4">
    <location>
        <begin position="1"/>
        <end position="22"/>
    </location>
</feature>
<dbReference type="SUPFAM" id="SSF64167">
    <property type="entry name" value="SurE-like"/>
    <property type="match status" value="1"/>
</dbReference>
<evidence type="ECO:0000256" key="2">
    <source>
        <dbReference type="ARBA" id="ARBA00022723"/>
    </source>
</evidence>
<evidence type="ECO:0000256" key="1">
    <source>
        <dbReference type="ARBA" id="ARBA00011062"/>
    </source>
</evidence>
<name>A0A165SRA3_9APHY</name>
<dbReference type="InterPro" id="IPR002828">
    <property type="entry name" value="SurE-like_Pase/nucleotidase"/>
</dbReference>
<comment type="similarity">
    <text evidence="1">Belongs to the SurE nucleotidase family.</text>
</comment>
<reference evidence="6 7" key="1">
    <citation type="journal article" date="2016" name="Mol. Biol. Evol.">
        <title>Comparative Genomics of Early-Diverging Mushroom-Forming Fungi Provides Insights into the Origins of Lignocellulose Decay Capabilities.</title>
        <authorList>
            <person name="Nagy L.G."/>
            <person name="Riley R."/>
            <person name="Tritt A."/>
            <person name="Adam C."/>
            <person name="Daum C."/>
            <person name="Floudas D."/>
            <person name="Sun H."/>
            <person name="Yadav J.S."/>
            <person name="Pangilinan J."/>
            <person name="Larsson K.H."/>
            <person name="Matsuura K."/>
            <person name="Barry K."/>
            <person name="Labutti K."/>
            <person name="Kuo R."/>
            <person name="Ohm R.A."/>
            <person name="Bhattacharya S.S."/>
            <person name="Shirouzu T."/>
            <person name="Yoshinaga Y."/>
            <person name="Martin F.M."/>
            <person name="Grigoriev I.V."/>
            <person name="Hibbett D.S."/>
        </authorList>
    </citation>
    <scope>NUCLEOTIDE SEQUENCE [LARGE SCALE GENOMIC DNA]</scope>
    <source>
        <strain evidence="6 7">L-15889</strain>
    </source>
</reference>
<keyword evidence="7" id="KW-1185">Reference proteome</keyword>
<feature type="domain" description="Survival protein SurE-like phosphatase/nucleotidase" evidence="5">
    <location>
        <begin position="27"/>
        <end position="228"/>
    </location>
</feature>
<dbReference type="GO" id="GO:0008252">
    <property type="term" value="F:nucleotidase activity"/>
    <property type="evidence" value="ECO:0007669"/>
    <property type="project" value="InterPro"/>
</dbReference>
<gene>
    <name evidence="6" type="ORF">DAEQUDRAFT_763095</name>
</gene>
<evidence type="ECO:0000259" key="5">
    <source>
        <dbReference type="Pfam" id="PF01975"/>
    </source>
</evidence>
<evidence type="ECO:0000313" key="6">
    <source>
        <dbReference type="EMBL" id="KZT72373.1"/>
    </source>
</evidence>
<evidence type="ECO:0000313" key="7">
    <source>
        <dbReference type="Proteomes" id="UP000076727"/>
    </source>
</evidence>
<keyword evidence="3" id="KW-0378">Hydrolase</keyword>
<dbReference type="PANTHER" id="PTHR30457:SF0">
    <property type="entry name" value="PHOSPHATASE, PUTATIVE (AFU_ORTHOLOGUE AFUA_4G01070)-RELATED"/>
    <property type="match status" value="1"/>
</dbReference>
<proteinExistence type="inferred from homology"/>
<accession>A0A165SRA3</accession>
<dbReference type="AlphaFoldDB" id="A0A165SRA3"/>
<evidence type="ECO:0000256" key="3">
    <source>
        <dbReference type="ARBA" id="ARBA00022801"/>
    </source>
</evidence>
<sequence length="309" mass="31795">MFRFQGILALVSLALSFAPANAQTTLVISNDDGWATAQIRAQYEALSDAGYDVILSCPALNQSGKGSQTTTPEVLAVPCQFDTCPAGSPPFGYNASDPHLNYVNAYPVDAATYGIQTLSPQIFGSGPDFLVSGPNIGPNIGVLTQLSGTVGAASAASLQGIPAAAFSGFSGAQVSYTTLTSDPDANSTLAARIYSALTVQFVDTLLNGSAPGPFLPAGVIVNVNYPSINGCGNESDYEWVFARNLQNNDTVDAQTCGSDHLPTELQVVTAPGCYASVSAISAVTKTDVDNSTQAAVLNKLVGLPLSCLP</sequence>
<keyword evidence="4" id="KW-0732">Signal</keyword>
<evidence type="ECO:0000256" key="4">
    <source>
        <dbReference type="SAM" id="SignalP"/>
    </source>
</evidence>
<keyword evidence="2" id="KW-0479">Metal-binding</keyword>
<dbReference type="InterPro" id="IPR036523">
    <property type="entry name" value="SurE-like_sf"/>
</dbReference>
<feature type="chain" id="PRO_5007866619" evidence="4">
    <location>
        <begin position="23"/>
        <end position="309"/>
    </location>
</feature>
<protein>
    <submittedName>
        <fullName evidence="6">Survival protein sure-like phosphatase/nucleotidase</fullName>
    </submittedName>
</protein>
<dbReference type="STRING" id="1314783.A0A165SRA3"/>
<dbReference type="Proteomes" id="UP000076727">
    <property type="component" value="Unassembled WGS sequence"/>
</dbReference>
<dbReference type="InterPro" id="IPR030048">
    <property type="entry name" value="SurE"/>
</dbReference>
<dbReference type="OrthoDB" id="4018688at2759"/>